<reference evidence="9" key="1">
    <citation type="journal article" date="2022" name="New Phytol.">
        <title>Evolutionary transition to the ectomycorrhizal habit in the genomes of a hyperdiverse lineage of mushroom-forming fungi.</title>
        <authorList>
            <person name="Looney B."/>
            <person name="Miyauchi S."/>
            <person name="Morin E."/>
            <person name="Drula E."/>
            <person name="Courty P.E."/>
            <person name="Kohler A."/>
            <person name="Kuo A."/>
            <person name="LaButti K."/>
            <person name="Pangilinan J."/>
            <person name="Lipzen A."/>
            <person name="Riley R."/>
            <person name="Andreopoulos W."/>
            <person name="He G."/>
            <person name="Johnson J."/>
            <person name="Nolan M."/>
            <person name="Tritt A."/>
            <person name="Barry K.W."/>
            <person name="Grigoriev I.V."/>
            <person name="Nagy L.G."/>
            <person name="Hibbett D."/>
            <person name="Henrissat B."/>
            <person name="Matheny P.B."/>
            <person name="Labbe J."/>
            <person name="Martin F.M."/>
        </authorList>
    </citation>
    <scope>NUCLEOTIDE SEQUENCE</scope>
    <source>
        <strain evidence="9">BPL690</strain>
    </source>
</reference>
<accession>A0AAD4M908</accession>
<protein>
    <recommendedName>
        <fullName evidence="1">mitogen-activated protein kinase</fullName>
        <ecNumber evidence="1">2.7.11.24</ecNumber>
    </recommendedName>
</protein>
<evidence type="ECO:0000256" key="5">
    <source>
        <dbReference type="ARBA" id="ARBA00022777"/>
    </source>
</evidence>
<dbReference type="Proteomes" id="UP001203297">
    <property type="component" value="Unassembled WGS sequence"/>
</dbReference>
<dbReference type="FunFam" id="1.10.510.10:FF:000040">
    <property type="entry name" value="Mitogen-activated protein kinase"/>
    <property type="match status" value="1"/>
</dbReference>
<dbReference type="InterPro" id="IPR003527">
    <property type="entry name" value="MAP_kinase_CS"/>
</dbReference>
<evidence type="ECO:0000256" key="2">
    <source>
        <dbReference type="ARBA" id="ARBA00022527"/>
    </source>
</evidence>
<comment type="caution">
    <text evidence="9">The sequence shown here is derived from an EMBL/GenBank/DDBJ whole genome shotgun (WGS) entry which is preliminary data.</text>
</comment>
<evidence type="ECO:0000313" key="9">
    <source>
        <dbReference type="EMBL" id="KAI0305810.1"/>
    </source>
</evidence>
<keyword evidence="2" id="KW-0723">Serine/threonine-protein kinase</keyword>
<evidence type="ECO:0000256" key="3">
    <source>
        <dbReference type="ARBA" id="ARBA00022679"/>
    </source>
</evidence>
<dbReference type="AlphaFoldDB" id="A0AAD4M908"/>
<dbReference type="InterPro" id="IPR050117">
    <property type="entry name" value="MAPK"/>
</dbReference>
<dbReference type="GO" id="GO:0004707">
    <property type="term" value="F:MAP kinase activity"/>
    <property type="evidence" value="ECO:0007669"/>
    <property type="project" value="UniProtKB-EC"/>
</dbReference>
<keyword evidence="3" id="KW-0808">Transferase</keyword>
<dbReference type="GO" id="GO:0005524">
    <property type="term" value="F:ATP binding"/>
    <property type="evidence" value="ECO:0007669"/>
    <property type="project" value="UniProtKB-KW"/>
</dbReference>
<feature type="domain" description="Protein kinase" evidence="8">
    <location>
        <begin position="28"/>
        <end position="328"/>
    </location>
</feature>
<dbReference type="PROSITE" id="PS00108">
    <property type="entry name" value="PROTEIN_KINASE_ST"/>
    <property type="match status" value="1"/>
</dbReference>
<keyword evidence="5 9" id="KW-0418">Kinase</keyword>
<feature type="region of interest" description="Disordered" evidence="7">
    <location>
        <begin position="399"/>
        <end position="497"/>
    </location>
</feature>
<dbReference type="InterPro" id="IPR008271">
    <property type="entry name" value="Ser/Thr_kinase_AS"/>
</dbReference>
<name>A0AAD4M908_9AGAM</name>
<dbReference type="EMBL" id="WTXG01000004">
    <property type="protein sequence ID" value="KAI0305810.1"/>
    <property type="molecule type" value="Genomic_DNA"/>
</dbReference>
<dbReference type="PANTHER" id="PTHR24055">
    <property type="entry name" value="MITOGEN-ACTIVATED PROTEIN KINASE"/>
    <property type="match status" value="1"/>
</dbReference>
<dbReference type="SMART" id="SM00220">
    <property type="entry name" value="S_TKc"/>
    <property type="match status" value="1"/>
</dbReference>
<dbReference type="PROSITE" id="PS50011">
    <property type="entry name" value="PROTEIN_KINASE_DOM"/>
    <property type="match status" value="1"/>
</dbReference>
<dbReference type="Gene3D" id="3.30.200.20">
    <property type="entry name" value="Phosphorylase Kinase, domain 1"/>
    <property type="match status" value="1"/>
</dbReference>
<dbReference type="CDD" id="cd07834">
    <property type="entry name" value="STKc_MAPK"/>
    <property type="match status" value="1"/>
</dbReference>
<keyword evidence="6" id="KW-0067">ATP-binding</keyword>
<evidence type="ECO:0000256" key="4">
    <source>
        <dbReference type="ARBA" id="ARBA00022741"/>
    </source>
</evidence>
<dbReference type="InterPro" id="IPR000719">
    <property type="entry name" value="Prot_kinase_dom"/>
</dbReference>
<dbReference type="SUPFAM" id="SSF56112">
    <property type="entry name" value="Protein kinase-like (PK-like)"/>
    <property type="match status" value="1"/>
</dbReference>
<proteinExistence type="predicted"/>
<evidence type="ECO:0000313" key="10">
    <source>
        <dbReference type="Proteomes" id="UP001203297"/>
    </source>
</evidence>
<organism evidence="9 10">
    <name type="scientific">Multifurca ochricompacta</name>
    <dbReference type="NCBI Taxonomy" id="376703"/>
    <lineage>
        <taxon>Eukaryota</taxon>
        <taxon>Fungi</taxon>
        <taxon>Dikarya</taxon>
        <taxon>Basidiomycota</taxon>
        <taxon>Agaricomycotina</taxon>
        <taxon>Agaricomycetes</taxon>
        <taxon>Russulales</taxon>
        <taxon>Russulaceae</taxon>
        <taxon>Multifurca</taxon>
    </lineage>
</organism>
<dbReference type="Pfam" id="PF00069">
    <property type="entry name" value="Pkinase"/>
    <property type="match status" value="1"/>
</dbReference>
<dbReference type="EC" id="2.7.11.24" evidence="1"/>
<dbReference type="Gene3D" id="1.10.510.10">
    <property type="entry name" value="Transferase(Phosphotransferase) domain 1"/>
    <property type="match status" value="1"/>
</dbReference>
<sequence>MTLHSPSSSSGYHSLKSFDQTFHLEKRWKLVREMGSGAYGVVISAADEISGETVAIKMVTRVFAKTSLAKRALRELTLLRHFSNHENITGLIDVDGIAESFNEILLGWVQPMEADLHQIIKSGQKLTNEHVQYFTYQILRGMKYIHTASVVHRDLKPGNLLVNSDCELKICDFGLSRGFDSLPEEGTSQMTEYVATRWYRAPEVMLALRTKFIYFAPVDVWSIGCILAELLLGNPLFKGKENLLTVAPVDQLNKILEVLGTPGIDVLKRVASERAQAYVRSLPIRKRVSFKKLIPHADPQAIDLLEQMLSFDPTTRITVTQALAHPWLAAYHDVNDEPSCPQPFHRWREIEELETIEQFRAALWAEINDFRREVRAVGAEAEEQLSPLLSEIPMRSLSVPSEAPLSPQREDLSPVIARSRRQSASDSPHNERRNSTDGHAPPRGRDPVVSYARRTSIYSARDRDSSVLAEPEGLPVTMTRTSSFAGDDVGLPPQALA</sequence>
<evidence type="ECO:0000256" key="6">
    <source>
        <dbReference type="ARBA" id="ARBA00022840"/>
    </source>
</evidence>
<gene>
    <name evidence="9" type="ORF">B0F90DRAFT_1624051</name>
</gene>
<dbReference type="PROSITE" id="PS01351">
    <property type="entry name" value="MAPK"/>
    <property type="match status" value="1"/>
</dbReference>
<evidence type="ECO:0000256" key="7">
    <source>
        <dbReference type="SAM" id="MobiDB-lite"/>
    </source>
</evidence>
<evidence type="ECO:0000256" key="1">
    <source>
        <dbReference type="ARBA" id="ARBA00012411"/>
    </source>
</evidence>
<dbReference type="InterPro" id="IPR011009">
    <property type="entry name" value="Kinase-like_dom_sf"/>
</dbReference>
<keyword evidence="4" id="KW-0547">Nucleotide-binding</keyword>
<evidence type="ECO:0000259" key="8">
    <source>
        <dbReference type="PROSITE" id="PS50011"/>
    </source>
</evidence>
<keyword evidence="10" id="KW-1185">Reference proteome</keyword>